<keyword evidence="3" id="KW-1185">Reference proteome</keyword>
<comment type="caution">
    <text evidence="2">The sequence shown here is derived from an EMBL/GenBank/DDBJ whole genome shotgun (WGS) entry which is preliminary data.</text>
</comment>
<evidence type="ECO:0000256" key="1">
    <source>
        <dbReference type="SAM" id="MobiDB-lite"/>
    </source>
</evidence>
<accession>A0AA40D2R6</accession>
<feature type="compositionally biased region" description="Basic residues" evidence="1">
    <location>
        <begin position="1"/>
        <end position="11"/>
    </location>
</feature>
<feature type="compositionally biased region" description="Acidic residues" evidence="1">
    <location>
        <begin position="337"/>
        <end position="356"/>
    </location>
</feature>
<evidence type="ECO:0000313" key="2">
    <source>
        <dbReference type="EMBL" id="KAK0660561.1"/>
    </source>
</evidence>
<feature type="region of interest" description="Disordered" evidence="1">
    <location>
        <begin position="1"/>
        <end position="21"/>
    </location>
</feature>
<dbReference type="AlphaFoldDB" id="A0AA40D2R6"/>
<feature type="region of interest" description="Disordered" evidence="1">
    <location>
        <begin position="335"/>
        <end position="368"/>
    </location>
</feature>
<gene>
    <name evidence="2" type="ORF">DIS24_g3062</name>
</gene>
<proteinExistence type="predicted"/>
<name>A0AA40D2R6_9PEZI</name>
<feature type="compositionally biased region" description="Gly residues" evidence="1">
    <location>
        <begin position="357"/>
        <end position="368"/>
    </location>
</feature>
<reference evidence="2" key="1">
    <citation type="submission" date="2023-06" db="EMBL/GenBank/DDBJ databases">
        <title>Multi-omics analyses reveal the molecular pathogenesis toolkit of Lasiodiplodia hormozganensis, a cross-kingdom pathogen.</title>
        <authorList>
            <person name="Felix C."/>
            <person name="Meneses R."/>
            <person name="Goncalves M.F.M."/>
            <person name="Tilleman L."/>
            <person name="Duarte A.S."/>
            <person name="Jorrin-Novo J.V."/>
            <person name="Van De Peer Y."/>
            <person name="Deforce D."/>
            <person name="Van Nieuwerburgh F."/>
            <person name="Esteves A.C."/>
            <person name="Alves A."/>
        </authorList>
    </citation>
    <scope>NUCLEOTIDE SEQUENCE</scope>
    <source>
        <strain evidence="2">CBS 339.90</strain>
    </source>
</reference>
<evidence type="ECO:0000313" key="3">
    <source>
        <dbReference type="Proteomes" id="UP001175001"/>
    </source>
</evidence>
<protein>
    <submittedName>
        <fullName evidence="2">Uncharacterized protein</fullName>
    </submittedName>
</protein>
<dbReference type="Proteomes" id="UP001175001">
    <property type="component" value="Unassembled WGS sequence"/>
</dbReference>
<sequence>MPLSLAHRRRSLGQLPNPPRVPINTTFATTLPAFNDIDSPSSLSPSSTQVATSASFFTALQGSNLSDDDMFGFDSPASLSPDDDSSDSEANSIDLFPTDVWSIAQRAATLGHRRYVALPATTSNSTVAARASHVHALVTQQLLPRSSLTLINTPHALRVLVIWANTSRTLRSRSIMRGLFTSTLLAGTYSTRLVPARTWVTGETPVLSCSPAALLRCEKEILPLNPVIVFAEMPVPEEKEIAEEKTELGGDGDEDQETVVESTEKKKNNGSQEGDVAELWHAVAGFAGSAGDERSRVYTFLDPSAEADRRAARRMREMMRLEGVEVPPLVAYMAEPVENEAADDDGDENDEDDGASGEDGGGVLLQHW</sequence>
<dbReference type="EMBL" id="JAUJDW010000010">
    <property type="protein sequence ID" value="KAK0660561.1"/>
    <property type="molecule type" value="Genomic_DNA"/>
</dbReference>
<organism evidence="2 3">
    <name type="scientific">Lasiodiplodia hormozganensis</name>
    <dbReference type="NCBI Taxonomy" id="869390"/>
    <lineage>
        <taxon>Eukaryota</taxon>
        <taxon>Fungi</taxon>
        <taxon>Dikarya</taxon>
        <taxon>Ascomycota</taxon>
        <taxon>Pezizomycotina</taxon>
        <taxon>Dothideomycetes</taxon>
        <taxon>Dothideomycetes incertae sedis</taxon>
        <taxon>Botryosphaeriales</taxon>
        <taxon>Botryosphaeriaceae</taxon>
        <taxon>Lasiodiplodia</taxon>
    </lineage>
</organism>